<dbReference type="InterPro" id="IPR036533">
    <property type="entry name" value="BAG_dom_sf"/>
</dbReference>
<evidence type="ECO:0000256" key="1">
    <source>
        <dbReference type="SAM" id="MobiDB-lite"/>
    </source>
</evidence>
<dbReference type="GO" id="GO:0051087">
    <property type="term" value="F:protein-folding chaperone binding"/>
    <property type="evidence" value="ECO:0007669"/>
    <property type="project" value="InterPro"/>
</dbReference>
<dbReference type="SMART" id="SM00264">
    <property type="entry name" value="BAG"/>
    <property type="match status" value="1"/>
</dbReference>
<dbReference type="InterPro" id="IPR000626">
    <property type="entry name" value="Ubiquitin-like_dom"/>
</dbReference>
<evidence type="ECO:0000313" key="6">
    <source>
        <dbReference type="Proteomes" id="UP000327118"/>
    </source>
</evidence>
<dbReference type="OrthoDB" id="417450at2759"/>
<dbReference type="PROSITE" id="PS50053">
    <property type="entry name" value="UBIQUITIN_2"/>
    <property type="match status" value="1"/>
</dbReference>
<reference evidence="6" key="1">
    <citation type="submission" date="2019-04" db="EMBL/GenBank/DDBJ databases">
        <title>Friends and foes A comparative genomics studyof 23 Aspergillus species from section Flavi.</title>
        <authorList>
            <consortium name="DOE Joint Genome Institute"/>
            <person name="Kjaerbolling I."/>
            <person name="Vesth T."/>
            <person name="Frisvad J.C."/>
            <person name="Nybo J.L."/>
            <person name="Theobald S."/>
            <person name="Kildgaard S."/>
            <person name="Isbrandt T."/>
            <person name="Kuo A."/>
            <person name="Sato A."/>
            <person name="Lyhne E.K."/>
            <person name="Kogle M.E."/>
            <person name="Wiebenga A."/>
            <person name="Kun R.S."/>
            <person name="Lubbers R.J."/>
            <person name="Makela M.R."/>
            <person name="Barry K."/>
            <person name="Chovatia M."/>
            <person name="Clum A."/>
            <person name="Daum C."/>
            <person name="Haridas S."/>
            <person name="He G."/>
            <person name="LaButti K."/>
            <person name="Lipzen A."/>
            <person name="Mondo S."/>
            <person name="Riley R."/>
            <person name="Salamov A."/>
            <person name="Simmons B.A."/>
            <person name="Magnuson J.K."/>
            <person name="Henrissat B."/>
            <person name="Mortensen U.H."/>
            <person name="Larsen T.O."/>
            <person name="Devries R.P."/>
            <person name="Grigoriev I.V."/>
            <person name="Machida M."/>
            <person name="Baker S.E."/>
            <person name="Andersen M.R."/>
        </authorList>
    </citation>
    <scope>NUCLEOTIDE SEQUENCE [LARGE SCALE GENOMIC DNA]</scope>
    <source>
        <strain evidence="6">CBS 553.77</strain>
    </source>
</reference>
<feature type="compositionally biased region" description="Acidic residues" evidence="1">
    <location>
        <begin position="241"/>
        <end position="251"/>
    </location>
</feature>
<dbReference type="Proteomes" id="UP000327118">
    <property type="component" value="Unassembled WGS sequence"/>
</dbReference>
<gene>
    <name evidence="5" type="ORF">BDV28DRAFT_135879</name>
</gene>
<dbReference type="PROSITE" id="PS51035">
    <property type="entry name" value="BAG"/>
    <property type="match status" value="1"/>
</dbReference>
<keyword evidence="2" id="KW-1133">Transmembrane helix</keyword>
<dbReference type="EMBL" id="ML739145">
    <property type="protein sequence ID" value="KAE8352019.1"/>
    <property type="molecule type" value="Genomic_DNA"/>
</dbReference>
<feature type="region of interest" description="Disordered" evidence="1">
    <location>
        <begin position="236"/>
        <end position="319"/>
    </location>
</feature>
<dbReference type="AlphaFoldDB" id="A0A5N6Z5R5"/>
<evidence type="ECO:0000259" key="4">
    <source>
        <dbReference type="PROSITE" id="PS51035"/>
    </source>
</evidence>
<dbReference type="Pfam" id="PF02179">
    <property type="entry name" value="BAG"/>
    <property type="match status" value="1"/>
</dbReference>
<feature type="compositionally biased region" description="Basic residues" evidence="1">
    <location>
        <begin position="263"/>
        <end position="282"/>
    </location>
</feature>
<evidence type="ECO:0000256" key="2">
    <source>
        <dbReference type="SAM" id="Phobius"/>
    </source>
</evidence>
<keyword evidence="6" id="KW-1185">Reference proteome</keyword>
<keyword evidence="2" id="KW-0472">Membrane</keyword>
<sequence>MTSASTAQFFFNPPPLSQHNILMTQLLSHASQSGLGETCAFYLAYIKKKLPTSLETIQDRFVTTFFSTETPLSLRSLTLPPTWFAEHTFATDKLTLAVTVFVCAIAVVIMAWGAHFSNFFRRSPQASGSAYGYTSPNDIVDPPTDNRGNQNDTEPDTLLLKHKRNAYVLNFPAYAINDGTLSVGRLRQRAAEATGASEPSLVKLLYKGKLLDNDLLSCRDEGLKQQSEVLCVVSEVGENTPSEESEAEDMASDSAHLDDTSRSKRIRHRNKNKKNKNKNKNKRAQDGTADSNILAPPAEQQKPSSSPGRLTLPAPSPNLNAIKTPLEQVHALTAYLRSELLPLCDEYIANPPADSKTRGLEYIMLSETIMEQVILKADSIDIDGNEDVRNARKALIRESQTIHKSLDKVKEA</sequence>
<feature type="domain" description="BAG" evidence="4">
    <location>
        <begin position="347"/>
        <end position="410"/>
    </location>
</feature>
<evidence type="ECO:0000259" key="3">
    <source>
        <dbReference type="PROSITE" id="PS50053"/>
    </source>
</evidence>
<dbReference type="InterPro" id="IPR003103">
    <property type="entry name" value="BAG_domain"/>
</dbReference>
<feature type="transmembrane region" description="Helical" evidence="2">
    <location>
        <begin position="94"/>
        <end position="114"/>
    </location>
</feature>
<accession>A0A5N6Z5R5</accession>
<name>A0A5N6Z5R5_9EURO</name>
<dbReference type="Gene3D" id="1.20.58.120">
    <property type="entry name" value="BAG domain"/>
    <property type="match status" value="1"/>
</dbReference>
<dbReference type="InterPro" id="IPR029071">
    <property type="entry name" value="Ubiquitin-like_domsf"/>
</dbReference>
<evidence type="ECO:0000313" key="5">
    <source>
        <dbReference type="EMBL" id="KAE8352019.1"/>
    </source>
</evidence>
<organism evidence="5 6">
    <name type="scientific">Aspergillus coremiiformis</name>
    <dbReference type="NCBI Taxonomy" id="138285"/>
    <lineage>
        <taxon>Eukaryota</taxon>
        <taxon>Fungi</taxon>
        <taxon>Dikarya</taxon>
        <taxon>Ascomycota</taxon>
        <taxon>Pezizomycotina</taxon>
        <taxon>Eurotiomycetes</taxon>
        <taxon>Eurotiomycetidae</taxon>
        <taxon>Eurotiales</taxon>
        <taxon>Aspergillaceae</taxon>
        <taxon>Aspergillus</taxon>
        <taxon>Aspergillus subgen. Circumdati</taxon>
    </lineage>
</organism>
<feature type="region of interest" description="Disordered" evidence="1">
    <location>
        <begin position="132"/>
        <end position="155"/>
    </location>
</feature>
<feature type="domain" description="Ubiquitin-like" evidence="3">
    <location>
        <begin position="182"/>
        <end position="238"/>
    </location>
</feature>
<keyword evidence="2" id="KW-0812">Transmembrane</keyword>
<proteinExistence type="predicted"/>
<dbReference type="SUPFAM" id="SSF63491">
    <property type="entry name" value="BAG domain"/>
    <property type="match status" value="1"/>
</dbReference>
<dbReference type="SUPFAM" id="SSF54236">
    <property type="entry name" value="Ubiquitin-like"/>
    <property type="match status" value="1"/>
</dbReference>
<protein>
    <submittedName>
        <fullName evidence="5">BAG domain-containing protein</fullName>
    </submittedName>
</protein>